<dbReference type="SUPFAM" id="SSF101082">
    <property type="entry name" value="Typo IV secretion system protein TraC"/>
    <property type="match status" value="1"/>
</dbReference>
<dbReference type="EMBL" id="JAIQ01000139">
    <property type="protein sequence ID" value="KLD97993.1"/>
    <property type="molecule type" value="Genomic_DNA"/>
</dbReference>
<dbReference type="AlphaFoldDB" id="A0A0G9JUM6"/>
<feature type="compositionally biased region" description="Basic and acidic residues" evidence="1">
    <location>
        <begin position="215"/>
        <end position="232"/>
    </location>
</feature>
<protein>
    <recommendedName>
        <fullName evidence="4">Type IV secretion system protein VirB5</fullName>
    </recommendedName>
</protein>
<reference evidence="2 3" key="1">
    <citation type="submission" date="2014-01" db="EMBL/GenBank/DDBJ databases">
        <title>Development of a Comparative Genomic Fingerprinting Assay for High Resolution Genotyping of Arcobacter butzleri.</title>
        <authorList>
            <person name="Webb A.L."/>
            <person name="Inglis G.D."/>
            <person name="Kruczkiewicz P."/>
            <person name="Selinger L.B."/>
            <person name="Taboada E.N."/>
        </authorList>
    </citation>
    <scope>NUCLEOTIDE SEQUENCE [LARGE SCALE GENOMIC DNA]</scope>
    <source>
        <strain evidence="2 3">L348</strain>
    </source>
</reference>
<evidence type="ECO:0000313" key="2">
    <source>
        <dbReference type="EMBL" id="KLD97993.1"/>
    </source>
</evidence>
<comment type="caution">
    <text evidence="2">The sequence shown here is derived from an EMBL/GenBank/DDBJ whole genome shotgun (WGS) entry which is preliminary data.</text>
</comment>
<evidence type="ECO:0008006" key="4">
    <source>
        <dbReference type="Google" id="ProtNLM"/>
    </source>
</evidence>
<dbReference type="Pfam" id="PF07996">
    <property type="entry name" value="T4SS"/>
    <property type="match status" value="1"/>
</dbReference>
<accession>A0A0G9JUM6</accession>
<evidence type="ECO:0000256" key="1">
    <source>
        <dbReference type="SAM" id="MobiDB-lite"/>
    </source>
</evidence>
<proteinExistence type="predicted"/>
<sequence>MIKKTLLSITLSSTLLFSSGIPVIDAVSNAQALAQNIKTIAEYAREAERWLDTTKHYSSQLTAYENELLSKTGIRDSVSFVKDLNRLQEYSKAYGDDYLDLAKAMANPNSRIGNLSKSLFDKYNVFDRCENELFTSWQKENCKSKLQREVTQIATVQESNKMVNKTAENLEDISKKISNTQDIKESQDIANAINMELAQLQVVNMRMEMLAKQNEAQEKAEEEQKQRHFESKMGKHIDYSNFDWSLGKK</sequence>
<gene>
    <name evidence="2" type="ORF">AA20_10150</name>
</gene>
<feature type="region of interest" description="Disordered" evidence="1">
    <location>
        <begin position="213"/>
        <end position="232"/>
    </location>
</feature>
<name>A0A0G9JUM6_9BACT</name>
<dbReference type="Gene3D" id="1.20.58.430">
    <property type="entry name" value="Type IV secretion system, VirB5-domain"/>
    <property type="match status" value="1"/>
</dbReference>
<evidence type="ECO:0000313" key="3">
    <source>
        <dbReference type="Proteomes" id="UP000035514"/>
    </source>
</evidence>
<dbReference type="PATRIC" id="fig|1447256.3.peg.1981"/>
<organism evidence="2 3">
    <name type="scientific">Aliarcobacter butzleri L348</name>
    <dbReference type="NCBI Taxonomy" id="1447256"/>
    <lineage>
        <taxon>Bacteria</taxon>
        <taxon>Pseudomonadati</taxon>
        <taxon>Campylobacterota</taxon>
        <taxon>Epsilonproteobacteria</taxon>
        <taxon>Campylobacterales</taxon>
        <taxon>Arcobacteraceae</taxon>
        <taxon>Aliarcobacter</taxon>
    </lineage>
</organism>
<dbReference type="Proteomes" id="UP000035514">
    <property type="component" value="Unassembled WGS sequence"/>
</dbReference>
<dbReference type="InterPro" id="IPR023220">
    <property type="entry name" value="T4SS_VirB5-domain"/>
</dbReference>
<dbReference type="InterPro" id="IPR014158">
    <property type="entry name" value="T4SS_VirB5"/>
</dbReference>
<dbReference type="RefSeq" id="WP_046997164.1">
    <property type="nucleotide sequence ID" value="NZ_JAIQ01000139.1"/>
</dbReference>